<keyword evidence="2" id="KW-1185">Reference proteome</keyword>
<dbReference type="EMBL" id="CM047743">
    <property type="protein sequence ID" value="KAJ0031303.1"/>
    <property type="molecule type" value="Genomic_DNA"/>
</dbReference>
<evidence type="ECO:0000313" key="1">
    <source>
        <dbReference type="EMBL" id="KAJ0031303.1"/>
    </source>
</evidence>
<accession>A0ACC0YB79</accession>
<comment type="caution">
    <text evidence="1">The sequence shown here is derived from an EMBL/GenBank/DDBJ whole genome shotgun (WGS) entry which is preliminary data.</text>
</comment>
<evidence type="ECO:0000313" key="2">
    <source>
        <dbReference type="Proteomes" id="UP001163603"/>
    </source>
</evidence>
<organism evidence="1 2">
    <name type="scientific">Pistacia integerrima</name>
    <dbReference type="NCBI Taxonomy" id="434235"/>
    <lineage>
        <taxon>Eukaryota</taxon>
        <taxon>Viridiplantae</taxon>
        <taxon>Streptophyta</taxon>
        <taxon>Embryophyta</taxon>
        <taxon>Tracheophyta</taxon>
        <taxon>Spermatophyta</taxon>
        <taxon>Magnoliopsida</taxon>
        <taxon>eudicotyledons</taxon>
        <taxon>Gunneridae</taxon>
        <taxon>Pentapetalae</taxon>
        <taxon>rosids</taxon>
        <taxon>malvids</taxon>
        <taxon>Sapindales</taxon>
        <taxon>Anacardiaceae</taxon>
        <taxon>Pistacia</taxon>
    </lineage>
</organism>
<proteinExistence type="predicted"/>
<gene>
    <name evidence="1" type="ORF">Pint_13858</name>
</gene>
<sequence length="147" mass="16403">MEERHHTKVVYEEKSGAEEGSKFKSQSGNGTNDSKEADGADIKEDDEVEEEQEENGEEDPEEVEEEHMQVDEKMEGSPSAVILTKSPSSDKDIKWDGELVGKMCSNSAQLPPIYFVEYMFENSDARKMVHGRLMLRGSQTVLAKASG</sequence>
<dbReference type="Proteomes" id="UP001163603">
    <property type="component" value="Chromosome 8"/>
</dbReference>
<name>A0ACC0YB79_9ROSI</name>
<protein>
    <submittedName>
        <fullName evidence="1">Uncharacterized protein</fullName>
    </submittedName>
</protein>
<reference evidence="2" key="1">
    <citation type="journal article" date="2023" name="G3 (Bethesda)">
        <title>Genome assembly and association tests identify interacting loci associated with vigor, precocity, and sex in interspecific pistachio rootstocks.</title>
        <authorList>
            <person name="Palmer W."/>
            <person name="Jacygrad E."/>
            <person name="Sagayaradj S."/>
            <person name="Cavanaugh K."/>
            <person name="Han R."/>
            <person name="Bertier L."/>
            <person name="Beede B."/>
            <person name="Kafkas S."/>
            <person name="Golino D."/>
            <person name="Preece J."/>
            <person name="Michelmore R."/>
        </authorList>
    </citation>
    <scope>NUCLEOTIDE SEQUENCE [LARGE SCALE GENOMIC DNA]</scope>
</reference>